<evidence type="ECO:0000256" key="5">
    <source>
        <dbReference type="HAMAP-Rule" id="MF_01468"/>
    </source>
</evidence>
<evidence type="ECO:0000256" key="3">
    <source>
        <dbReference type="ARBA" id="ARBA00022759"/>
    </source>
</evidence>
<evidence type="ECO:0000313" key="8">
    <source>
        <dbReference type="Proteomes" id="UP000184128"/>
    </source>
</evidence>
<dbReference type="EMBL" id="FQUF01000014">
    <property type="protein sequence ID" value="SHE77581.1"/>
    <property type="molecule type" value="Genomic_DNA"/>
</dbReference>
<sequence length="142" mass="16663">MEKRAKLMDKKEAKLLNGLALAYIGDAAYELSIRQYLLESGQTRPNQLHHQATRYVSAKAQAKIIRYFKDEQLLTEEEETYYKRGRNSKINTKAKNTDIQTYLQSTGFEALMGYLYLTKQEKRRNELTTLCIQWINQQEGFN</sequence>
<evidence type="ECO:0000256" key="1">
    <source>
        <dbReference type="ARBA" id="ARBA00022552"/>
    </source>
</evidence>
<organism evidence="7 8">
    <name type="scientific">Atopostipes suicloacalis DSM 15692</name>
    <dbReference type="NCBI Taxonomy" id="1121025"/>
    <lineage>
        <taxon>Bacteria</taxon>
        <taxon>Bacillati</taxon>
        <taxon>Bacillota</taxon>
        <taxon>Bacilli</taxon>
        <taxon>Lactobacillales</taxon>
        <taxon>Carnobacteriaceae</taxon>
        <taxon>Atopostipes</taxon>
    </lineage>
</organism>
<keyword evidence="5" id="KW-0694">RNA-binding</keyword>
<keyword evidence="1 5" id="KW-0698">rRNA processing</keyword>
<comment type="subcellular location">
    <subcellularLocation>
        <location evidence="5">Cytoplasm</location>
    </subcellularLocation>
</comment>
<protein>
    <recommendedName>
        <fullName evidence="5">Mini-ribonuclease 3</fullName>
        <shortName evidence="5">Mini-3</shortName>
        <shortName evidence="5">Mini-RNase 3</shortName>
        <ecNumber evidence="5">3.1.26.-</ecNumber>
    </recommendedName>
    <alternativeName>
        <fullName evidence="5">Mini-RNase III</fullName>
        <shortName evidence="5">Mini-III</shortName>
    </alternativeName>
</protein>
<accession>A0A1M4W8J8</accession>
<keyword evidence="8" id="KW-1185">Reference proteome</keyword>
<name>A0A1M4W8J8_9LACT</name>
<gene>
    <name evidence="5" type="primary">mrnC</name>
    <name evidence="7" type="ORF">SAMN02745249_01134</name>
</gene>
<evidence type="ECO:0000313" key="7">
    <source>
        <dbReference type="EMBL" id="SHE77581.1"/>
    </source>
</evidence>
<dbReference type="Pfam" id="PF00636">
    <property type="entry name" value="Ribonuclease_3"/>
    <property type="match status" value="1"/>
</dbReference>
<feature type="domain" description="RNase III" evidence="6">
    <location>
        <begin position="3"/>
        <end position="142"/>
    </location>
</feature>
<feature type="active site" evidence="5">
    <location>
        <position position="26"/>
    </location>
</feature>
<dbReference type="STRING" id="1121025.SAMN02745249_01134"/>
<keyword evidence="5" id="KW-0460">Magnesium</keyword>
<keyword evidence="4 5" id="KW-0378">Hydrolase</keyword>
<dbReference type="SMART" id="SM00535">
    <property type="entry name" value="RIBOc"/>
    <property type="match status" value="1"/>
</dbReference>
<dbReference type="GO" id="GO:0004525">
    <property type="term" value="F:ribonuclease III activity"/>
    <property type="evidence" value="ECO:0007669"/>
    <property type="project" value="InterPro"/>
</dbReference>
<dbReference type="SUPFAM" id="SSF69065">
    <property type="entry name" value="RNase III domain-like"/>
    <property type="match status" value="1"/>
</dbReference>
<comment type="similarity">
    <text evidence="5">Belongs to the MrnC RNase family.</text>
</comment>
<dbReference type="InterPro" id="IPR036389">
    <property type="entry name" value="RNase_III_sf"/>
</dbReference>
<dbReference type="InterPro" id="IPR008226">
    <property type="entry name" value="Mini3_fam"/>
</dbReference>
<keyword evidence="5" id="KW-0963">Cytoplasm</keyword>
<keyword evidence="2 5" id="KW-0540">Nuclease</keyword>
<dbReference type="Proteomes" id="UP000184128">
    <property type="component" value="Unassembled WGS sequence"/>
</dbReference>
<dbReference type="GO" id="GO:0006364">
    <property type="term" value="P:rRNA processing"/>
    <property type="evidence" value="ECO:0007669"/>
    <property type="project" value="UniProtKB-UniRule"/>
</dbReference>
<proteinExistence type="inferred from homology"/>
<dbReference type="GO" id="GO:0019843">
    <property type="term" value="F:rRNA binding"/>
    <property type="evidence" value="ECO:0007669"/>
    <property type="project" value="UniProtKB-UniRule"/>
</dbReference>
<comment type="function">
    <text evidence="5">Involved in correct processing of both the 5' and 3' ends of 23S rRNA precursor. Processes 30S rRNA precursor transcript even in absence of ribonuclease 3 (Rnc); Rnc processes 30S rRNA into smaller rRNA precursors.</text>
</comment>
<dbReference type="AlphaFoldDB" id="A0A1M4W8J8"/>
<reference evidence="7 8" key="1">
    <citation type="submission" date="2016-11" db="EMBL/GenBank/DDBJ databases">
        <authorList>
            <person name="Jaros S."/>
            <person name="Januszkiewicz K."/>
            <person name="Wedrychowicz H."/>
        </authorList>
    </citation>
    <scope>NUCLEOTIDE SEQUENCE [LARGE SCALE GENOMIC DNA]</scope>
    <source>
        <strain evidence="7 8">DSM 15692</strain>
    </source>
</reference>
<keyword evidence="3 5" id="KW-0255">Endonuclease</keyword>
<dbReference type="EC" id="3.1.26.-" evidence="5"/>
<dbReference type="InterPro" id="IPR000999">
    <property type="entry name" value="RNase_III_dom"/>
</dbReference>
<comment type="subunit">
    <text evidence="5">Homodimer.</text>
</comment>
<evidence type="ECO:0000256" key="2">
    <source>
        <dbReference type="ARBA" id="ARBA00022722"/>
    </source>
</evidence>
<dbReference type="HAMAP" id="MF_01468">
    <property type="entry name" value="RNase_Mini_III"/>
    <property type="match status" value="1"/>
</dbReference>
<dbReference type="PANTHER" id="PTHR34276:SF1">
    <property type="entry name" value="MINI-RIBONUCLEASE 3"/>
    <property type="match status" value="1"/>
</dbReference>
<dbReference type="GO" id="GO:0005737">
    <property type="term" value="C:cytoplasm"/>
    <property type="evidence" value="ECO:0007669"/>
    <property type="project" value="UniProtKB-SubCell"/>
</dbReference>
<dbReference type="PIRSF" id="PIRSF005520">
    <property type="entry name" value="UCP005520"/>
    <property type="match status" value="1"/>
</dbReference>
<keyword evidence="5" id="KW-0690">Ribosome biogenesis</keyword>
<comment type="cofactor">
    <cofactor evidence="5">
        <name>Mg(2+)</name>
        <dbReference type="ChEBI" id="CHEBI:18420"/>
    </cofactor>
</comment>
<evidence type="ECO:0000256" key="4">
    <source>
        <dbReference type="ARBA" id="ARBA00022801"/>
    </source>
</evidence>
<keyword evidence="5" id="KW-0699">rRNA-binding</keyword>
<evidence type="ECO:0000259" key="6">
    <source>
        <dbReference type="SMART" id="SM00535"/>
    </source>
</evidence>
<dbReference type="PANTHER" id="PTHR34276">
    <property type="entry name" value="MINI-RIBONUCLEASE 3"/>
    <property type="match status" value="1"/>
</dbReference>
<dbReference type="Gene3D" id="1.10.1520.10">
    <property type="entry name" value="Ribonuclease III domain"/>
    <property type="match status" value="1"/>
</dbReference>